<keyword evidence="7" id="KW-0963">Cytoplasm</keyword>
<evidence type="ECO:0000256" key="12">
    <source>
        <dbReference type="ARBA" id="ARBA00023175"/>
    </source>
</evidence>
<evidence type="ECO:0000256" key="1">
    <source>
        <dbReference type="ARBA" id="ARBA00004120"/>
    </source>
</evidence>
<protein>
    <recommendedName>
        <fullName evidence="5">Cytoplasmic dynein 2 light intermediate chain 1</fullName>
    </recommendedName>
</protein>
<dbReference type="InterPro" id="IPR040045">
    <property type="entry name" value="DYNC2LI1"/>
</dbReference>
<evidence type="ECO:0000256" key="4">
    <source>
        <dbReference type="ARBA" id="ARBA00006831"/>
    </source>
</evidence>
<evidence type="ECO:0000256" key="13">
    <source>
        <dbReference type="ARBA" id="ARBA00023212"/>
    </source>
</evidence>
<sequence>MKAFCFVDASYKSDQIVNIPISCHQQIQYFPSRMTTLWDLALDKAAKTQDEGNTAEENSLFIIGAKNAGKTSIILRFLDRNEAPKPTVALEYTYARRSKGHNMAKDIGHIWELGGGTWLSKLMDVPLNPDTIDHAAVIICVDLSKPDEIWFTLESLLQSCRTRIDTAITEMKQSHPNIRDILQRRAADSFGVDHEDKNMVDLFPVPLIIVGTKYDLFQDMDSEKRKVICKTLRFIAHSNGATLQFFSIKIEQLVQKVRAVMTNQLFGTTPSKAIQIEYNKPLMVPAGLDSLQAIGPPPLSDKDIGRVNAKKPIDLWKHCFTSYFPQTNTDNPARVEDPSKDPKYAEPAIDTLRVQKDEELERYRRQSERRAQKKTRYDEIRA</sequence>
<keyword evidence="8" id="KW-0493">Microtubule</keyword>
<keyword evidence="13" id="KW-0206">Cytoskeleton</keyword>
<dbReference type="GO" id="GO:0005930">
    <property type="term" value="C:axoneme"/>
    <property type="evidence" value="ECO:0007669"/>
    <property type="project" value="UniProtKB-SubCell"/>
</dbReference>
<keyword evidence="12" id="KW-0505">Motor protein</keyword>
<dbReference type="InterPro" id="IPR027417">
    <property type="entry name" value="P-loop_NTPase"/>
</dbReference>
<evidence type="ECO:0000256" key="14">
    <source>
        <dbReference type="ARBA" id="ARBA00023273"/>
    </source>
</evidence>
<dbReference type="GO" id="GO:0005868">
    <property type="term" value="C:cytoplasmic dynein complex"/>
    <property type="evidence" value="ECO:0007669"/>
    <property type="project" value="InterPro"/>
</dbReference>
<name>A0A9D4KZ34_DREPO</name>
<dbReference type="OrthoDB" id="10263060at2759"/>
<comment type="subcellular location">
    <subcellularLocation>
        <location evidence="3">Cytoplasm</location>
        <location evidence="3">Cytoskeleton</location>
        <location evidence="3">Cilium axoneme</location>
    </subcellularLocation>
    <subcellularLocation>
        <location evidence="1">Cytoplasm</location>
        <location evidence="1">Cytoskeleton</location>
        <location evidence="1">Cilium basal body</location>
    </subcellularLocation>
    <subcellularLocation>
        <location evidence="2">Cytoplasm</location>
        <location evidence="2">Cytoskeleton</location>
        <location evidence="2">Microtubule organizing center</location>
        <location evidence="2">Centrosome</location>
    </subcellularLocation>
</comment>
<evidence type="ECO:0000256" key="10">
    <source>
        <dbReference type="ARBA" id="ARBA00023017"/>
    </source>
</evidence>
<keyword evidence="17" id="KW-1185">Reference proteome</keyword>
<dbReference type="AlphaFoldDB" id="A0A9D4KZ34"/>
<dbReference type="GO" id="GO:0005874">
    <property type="term" value="C:microtubule"/>
    <property type="evidence" value="ECO:0007669"/>
    <property type="project" value="UniProtKB-KW"/>
</dbReference>
<evidence type="ECO:0000256" key="2">
    <source>
        <dbReference type="ARBA" id="ARBA00004300"/>
    </source>
</evidence>
<comment type="similarity">
    <text evidence="4">Belongs to the dynein light intermediate chain family.</text>
</comment>
<evidence type="ECO:0000256" key="15">
    <source>
        <dbReference type="SAM" id="MobiDB-lite"/>
    </source>
</evidence>
<dbReference type="EMBL" id="JAIWYP010000003">
    <property type="protein sequence ID" value="KAH3848343.1"/>
    <property type="molecule type" value="Genomic_DNA"/>
</dbReference>
<dbReference type="PANTHER" id="PTHR13236">
    <property type="entry name" value="DYNEIN 2 LIGHT INTERMEDIATE CHAIN, ISOFORM 2"/>
    <property type="match status" value="1"/>
</dbReference>
<accession>A0A9D4KZ34</accession>
<dbReference type="InterPro" id="IPR022780">
    <property type="entry name" value="Dynein_light_int_chain"/>
</dbReference>
<dbReference type="GO" id="GO:0036064">
    <property type="term" value="C:ciliary basal body"/>
    <property type="evidence" value="ECO:0007669"/>
    <property type="project" value="TreeGrafter"/>
</dbReference>
<dbReference type="Pfam" id="PF05783">
    <property type="entry name" value="DLIC"/>
    <property type="match status" value="2"/>
</dbReference>
<dbReference type="GO" id="GO:0005813">
    <property type="term" value="C:centrosome"/>
    <property type="evidence" value="ECO:0007669"/>
    <property type="project" value="UniProtKB-SubCell"/>
</dbReference>
<reference evidence="16" key="1">
    <citation type="journal article" date="2019" name="bioRxiv">
        <title>The Genome of the Zebra Mussel, Dreissena polymorpha: A Resource for Invasive Species Research.</title>
        <authorList>
            <person name="McCartney M.A."/>
            <person name="Auch B."/>
            <person name="Kono T."/>
            <person name="Mallez S."/>
            <person name="Zhang Y."/>
            <person name="Obille A."/>
            <person name="Becker A."/>
            <person name="Abrahante J.E."/>
            <person name="Garbe J."/>
            <person name="Badalamenti J.P."/>
            <person name="Herman A."/>
            <person name="Mangelson H."/>
            <person name="Liachko I."/>
            <person name="Sullivan S."/>
            <person name="Sone E.D."/>
            <person name="Koren S."/>
            <person name="Silverstein K.A.T."/>
            <person name="Beckman K.B."/>
            <person name="Gohl D.M."/>
        </authorList>
    </citation>
    <scope>NUCLEOTIDE SEQUENCE</scope>
    <source>
        <strain evidence="16">Duluth1</strain>
        <tissue evidence="16">Whole animal</tissue>
    </source>
</reference>
<evidence type="ECO:0000256" key="11">
    <source>
        <dbReference type="ARBA" id="ARBA00023069"/>
    </source>
</evidence>
<feature type="region of interest" description="Disordered" evidence="15">
    <location>
        <begin position="327"/>
        <end position="382"/>
    </location>
</feature>
<evidence type="ECO:0000256" key="3">
    <source>
        <dbReference type="ARBA" id="ARBA00004430"/>
    </source>
</evidence>
<dbReference type="Gene3D" id="3.40.50.300">
    <property type="entry name" value="P-loop containing nucleotide triphosphate hydrolases"/>
    <property type="match status" value="1"/>
</dbReference>
<keyword evidence="11" id="KW-0969">Cilium</keyword>
<keyword evidence="14" id="KW-0966">Cell projection</keyword>
<dbReference type="GO" id="GO:0035735">
    <property type="term" value="P:intraciliary transport involved in cilium assembly"/>
    <property type="evidence" value="ECO:0007669"/>
    <property type="project" value="InterPro"/>
</dbReference>
<dbReference type="GO" id="GO:0035721">
    <property type="term" value="P:intraciliary retrograde transport"/>
    <property type="evidence" value="ECO:0007669"/>
    <property type="project" value="InterPro"/>
</dbReference>
<dbReference type="GO" id="GO:0045504">
    <property type="term" value="F:dynein heavy chain binding"/>
    <property type="evidence" value="ECO:0007669"/>
    <property type="project" value="TreeGrafter"/>
</dbReference>
<evidence type="ECO:0000313" key="16">
    <source>
        <dbReference type="EMBL" id="KAH3848343.1"/>
    </source>
</evidence>
<feature type="compositionally biased region" description="Basic and acidic residues" evidence="15">
    <location>
        <begin position="333"/>
        <end position="344"/>
    </location>
</feature>
<feature type="compositionally biased region" description="Basic and acidic residues" evidence="15">
    <location>
        <begin position="353"/>
        <end position="382"/>
    </location>
</feature>
<keyword evidence="9" id="KW-0970">Cilium biogenesis/degradation</keyword>
<evidence type="ECO:0000256" key="7">
    <source>
        <dbReference type="ARBA" id="ARBA00022490"/>
    </source>
</evidence>
<evidence type="ECO:0000256" key="9">
    <source>
        <dbReference type="ARBA" id="ARBA00022794"/>
    </source>
</evidence>
<evidence type="ECO:0000256" key="6">
    <source>
        <dbReference type="ARBA" id="ARBA00022473"/>
    </source>
</evidence>
<comment type="caution">
    <text evidence="16">The sequence shown here is derived from an EMBL/GenBank/DDBJ whole genome shotgun (WGS) entry which is preliminary data.</text>
</comment>
<evidence type="ECO:0000256" key="5">
    <source>
        <dbReference type="ARBA" id="ARBA00018863"/>
    </source>
</evidence>
<keyword evidence="10" id="KW-0243">Dynein</keyword>
<reference evidence="16" key="2">
    <citation type="submission" date="2020-11" db="EMBL/GenBank/DDBJ databases">
        <authorList>
            <person name="McCartney M.A."/>
            <person name="Auch B."/>
            <person name="Kono T."/>
            <person name="Mallez S."/>
            <person name="Becker A."/>
            <person name="Gohl D.M."/>
            <person name="Silverstein K.A.T."/>
            <person name="Koren S."/>
            <person name="Bechman K.B."/>
            <person name="Herman A."/>
            <person name="Abrahante J.E."/>
            <person name="Garbe J."/>
        </authorList>
    </citation>
    <scope>NUCLEOTIDE SEQUENCE</scope>
    <source>
        <strain evidence="16">Duluth1</strain>
        <tissue evidence="16">Whole animal</tissue>
    </source>
</reference>
<evidence type="ECO:0000256" key="8">
    <source>
        <dbReference type="ARBA" id="ARBA00022701"/>
    </source>
</evidence>
<dbReference type="Proteomes" id="UP000828390">
    <property type="component" value="Unassembled WGS sequence"/>
</dbReference>
<dbReference type="SUPFAM" id="SSF52540">
    <property type="entry name" value="P-loop containing nucleoside triphosphate hydrolases"/>
    <property type="match status" value="1"/>
</dbReference>
<keyword evidence="6" id="KW-0217">Developmental protein</keyword>
<evidence type="ECO:0000313" key="17">
    <source>
        <dbReference type="Proteomes" id="UP000828390"/>
    </source>
</evidence>
<gene>
    <name evidence="16" type="ORF">DPMN_090703</name>
</gene>
<dbReference type="PANTHER" id="PTHR13236:SF0">
    <property type="entry name" value="CYTOPLASMIC DYNEIN 2 LIGHT INTERMEDIATE CHAIN 1"/>
    <property type="match status" value="1"/>
</dbReference>
<organism evidence="16 17">
    <name type="scientific">Dreissena polymorpha</name>
    <name type="common">Zebra mussel</name>
    <name type="synonym">Mytilus polymorpha</name>
    <dbReference type="NCBI Taxonomy" id="45954"/>
    <lineage>
        <taxon>Eukaryota</taxon>
        <taxon>Metazoa</taxon>
        <taxon>Spiralia</taxon>
        <taxon>Lophotrochozoa</taxon>
        <taxon>Mollusca</taxon>
        <taxon>Bivalvia</taxon>
        <taxon>Autobranchia</taxon>
        <taxon>Heteroconchia</taxon>
        <taxon>Euheterodonta</taxon>
        <taxon>Imparidentia</taxon>
        <taxon>Neoheterodontei</taxon>
        <taxon>Myida</taxon>
        <taxon>Dreissenoidea</taxon>
        <taxon>Dreissenidae</taxon>
        <taxon>Dreissena</taxon>
    </lineage>
</organism>
<proteinExistence type="inferred from homology"/>